<dbReference type="Gene3D" id="1.50.40.10">
    <property type="entry name" value="Mitochondrial carrier domain"/>
    <property type="match status" value="1"/>
</dbReference>
<dbReference type="AlphaFoldDB" id="A0A2C6LAX6"/>
<dbReference type="RefSeq" id="XP_067925846.1">
    <property type="nucleotide sequence ID" value="XM_068062171.1"/>
</dbReference>
<dbReference type="PANTHER" id="PTHR46181">
    <property type="entry name" value="MITOCHONDRIAL GLYCINE TRANSPORTER"/>
    <property type="match status" value="1"/>
</dbReference>
<name>A0A2C6LAX6_9APIC</name>
<evidence type="ECO:0000256" key="1">
    <source>
        <dbReference type="ARBA" id="ARBA00004370"/>
    </source>
</evidence>
<dbReference type="OrthoDB" id="329560at2759"/>
<keyword evidence="6" id="KW-1185">Reference proteome</keyword>
<dbReference type="GO" id="GO:0016020">
    <property type="term" value="C:membrane"/>
    <property type="evidence" value="ECO:0007669"/>
    <property type="project" value="UniProtKB-SubCell"/>
</dbReference>
<evidence type="ECO:0000313" key="6">
    <source>
        <dbReference type="Proteomes" id="UP000221165"/>
    </source>
</evidence>
<evidence type="ECO:0000256" key="3">
    <source>
        <dbReference type="ARBA" id="ARBA00023136"/>
    </source>
</evidence>
<organism evidence="5 6">
    <name type="scientific">Cystoisospora suis</name>
    <dbReference type="NCBI Taxonomy" id="483139"/>
    <lineage>
        <taxon>Eukaryota</taxon>
        <taxon>Sar</taxon>
        <taxon>Alveolata</taxon>
        <taxon>Apicomplexa</taxon>
        <taxon>Conoidasida</taxon>
        <taxon>Coccidia</taxon>
        <taxon>Eucoccidiorida</taxon>
        <taxon>Eimeriorina</taxon>
        <taxon>Sarcocystidae</taxon>
        <taxon>Cystoisospora</taxon>
    </lineage>
</organism>
<gene>
    <name evidence="5" type="ORF">CSUI_001968</name>
</gene>
<keyword evidence="2" id="KW-0812">Transmembrane</keyword>
<dbReference type="GO" id="GO:0015187">
    <property type="term" value="F:glycine transmembrane transporter activity"/>
    <property type="evidence" value="ECO:0007669"/>
    <property type="project" value="TreeGrafter"/>
</dbReference>
<dbReference type="Proteomes" id="UP000221165">
    <property type="component" value="Unassembled WGS sequence"/>
</dbReference>
<dbReference type="SUPFAM" id="SSF103506">
    <property type="entry name" value="Mitochondrial carrier"/>
    <property type="match status" value="1"/>
</dbReference>
<comment type="subcellular location">
    <subcellularLocation>
        <location evidence="1">Membrane</location>
    </subcellularLocation>
</comment>
<dbReference type="EMBL" id="MIGC01000815">
    <property type="protein sequence ID" value="PHJ24173.1"/>
    <property type="molecule type" value="Genomic_DNA"/>
</dbReference>
<dbReference type="GeneID" id="94425382"/>
<dbReference type="PANTHER" id="PTHR46181:SF3">
    <property type="entry name" value="MITOCHONDRIAL GLYCINE TRANSPORTER"/>
    <property type="match status" value="1"/>
</dbReference>
<protein>
    <submittedName>
        <fullName evidence="5">Mitochondrial carrier superfamily protein</fullName>
    </submittedName>
</protein>
<feature type="compositionally biased region" description="Low complexity" evidence="4">
    <location>
        <begin position="165"/>
        <end position="181"/>
    </location>
</feature>
<proteinExistence type="predicted"/>
<dbReference type="GO" id="GO:0005739">
    <property type="term" value="C:mitochondrion"/>
    <property type="evidence" value="ECO:0007669"/>
    <property type="project" value="TreeGrafter"/>
</dbReference>
<dbReference type="InterPro" id="IPR023395">
    <property type="entry name" value="MCP_dom_sf"/>
</dbReference>
<keyword evidence="3" id="KW-0472">Membrane</keyword>
<sequence length="338" mass="36653">MLPMCSIAAEGIFTDIVHSLHDLCQLHYTAVRPTVGPRRMESQNFCGQASAEGEERPRPRWLFLLAGQLVGVTSAIICHPMTMVKYSSWSTRADCFAIFCRTLRQGGEDSANEQPKILTGVHTLYRGLGSTICREATFGAIFTFLRHFVISSDVTSAAGPSAASTGKTAAAHSSSTSSSTSPGLNQSNPFVQNFLAASFAVILSSPFNYIRNMQLAAPLDKPTPSSSAILKSLWREAFGSAKSTQCRAPNGSAFQRAYTYRPLYRFPPDGERGHSKTLPPSASHTAKIKISQLLSRHPRVHGGFVVADRLRIGWGTLRASFGMSVGALLYEGCMARSR</sequence>
<accession>A0A2C6LAX6</accession>
<comment type="caution">
    <text evidence="5">The sequence shown here is derived from an EMBL/GenBank/DDBJ whole genome shotgun (WGS) entry which is preliminary data.</text>
</comment>
<dbReference type="GO" id="GO:1904983">
    <property type="term" value="P:glycine import into mitochondrion"/>
    <property type="evidence" value="ECO:0007669"/>
    <property type="project" value="TreeGrafter"/>
</dbReference>
<evidence type="ECO:0000256" key="4">
    <source>
        <dbReference type="SAM" id="MobiDB-lite"/>
    </source>
</evidence>
<evidence type="ECO:0000313" key="5">
    <source>
        <dbReference type="EMBL" id="PHJ24173.1"/>
    </source>
</evidence>
<reference evidence="5 6" key="1">
    <citation type="journal article" date="2017" name="Int. J. Parasitol.">
        <title>The genome of the protozoan parasite Cystoisospora suis and a reverse vaccinology approach to identify vaccine candidates.</title>
        <authorList>
            <person name="Palmieri N."/>
            <person name="Shrestha A."/>
            <person name="Ruttkowski B."/>
            <person name="Beck T."/>
            <person name="Vogl C."/>
            <person name="Tomley F."/>
            <person name="Blake D.P."/>
            <person name="Joachim A."/>
        </authorList>
    </citation>
    <scope>NUCLEOTIDE SEQUENCE [LARGE SCALE GENOMIC DNA]</scope>
    <source>
        <strain evidence="5 6">Wien I</strain>
    </source>
</reference>
<evidence type="ECO:0000256" key="2">
    <source>
        <dbReference type="ARBA" id="ARBA00022692"/>
    </source>
</evidence>
<feature type="region of interest" description="Disordered" evidence="4">
    <location>
        <begin position="165"/>
        <end position="184"/>
    </location>
</feature>
<dbReference type="VEuPathDB" id="ToxoDB:CSUI_001968"/>